<feature type="region of interest" description="Disordered" evidence="6">
    <location>
        <begin position="327"/>
        <end position="352"/>
    </location>
</feature>
<organism evidence="10 11">
    <name type="scientific">Paractinoplanes brasiliensis</name>
    <dbReference type="NCBI Taxonomy" id="52695"/>
    <lineage>
        <taxon>Bacteria</taxon>
        <taxon>Bacillati</taxon>
        <taxon>Actinomycetota</taxon>
        <taxon>Actinomycetes</taxon>
        <taxon>Micromonosporales</taxon>
        <taxon>Micromonosporaceae</taxon>
        <taxon>Paractinoplanes</taxon>
    </lineage>
</organism>
<dbReference type="SMART" id="SM00283">
    <property type="entry name" value="MA"/>
    <property type="match status" value="1"/>
</dbReference>
<dbReference type="PRINTS" id="PR00260">
    <property type="entry name" value="CHEMTRNSDUCR"/>
</dbReference>
<dbReference type="SMART" id="SM00304">
    <property type="entry name" value="HAMP"/>
    <property type="match status" value="1"/>
</dbReference>
<dbReference type="InterPro" id="IPR003660">
    <property type="entry name" value="HAMP_dom"/>
</dbReference>
<dbReference type="Proteomes" id="UP000294901">
    <property type="component" value="Unassembled WGS sequence"/>
</dbReference>
<protein>
    <submittedName>
        <fullName evidence="10">Methyl-accepting chemotaxis protein</fullName>
    </submittedName>
</protein>
<proteinExistence type="inferred from homology"/>
<dbReference type="EMBL" id="SNWR01000001">
    <property type="protein sequence ID" value="TDO36880.1"/>
    <property type="molecule type" value="Genomic_DNA"/>
</dbReference>
<gene>
    <name evidence="10" type="ORF">C8E87_0467</name>
</gene>
<dbReference type="GO" id="GO:0004888">
    <property type="term" value="F:transmembrane signaling receptor activity"/>
    <property type="evidence" value="ECO:0007669"/>
    <property type="project" value="InterPro"/>
</dbReference>
<evidence type="ECO:0000313" key="10">
    <source>
        <dbReference type="EMBL" id="TDO36880.1"/>
    </source>
</evidence>
<keyword evidence="7" id="KW-0472">Membrane</keyword>
<feature type="transmembrane region" description="Helical" evidence="7">
    <location>
        <begin position="230"/>
        <end position="248"/>
    </location>
</feature>
<keyword evidence="1 7" id="KW-0812">Transmembrane</keyword>
<dbReference type="InterPro" id="IPR004089">
    <property type="entry name" value="MCPsignal_dom"/>
</dbReference>
<dbReference type="PANTHER" id="PTHR32089">
    <property type="entry name" value="METHYL-ACCEPTING CHEMOTAXIS PROTEIN MCPB"/>
    <property type="match status" value="1"/>
</dbReference>
<evidence type="ECO:0000256" key="2">
    <source>
        <dbReference type="ARBA" id="ARBA00022989"/>
    </source>
</evidence>
<dbReference type="GO" id="GO:0006935">
    <property type="term" value="P:chemotaxis"/>
    <property type="evidence" value="ECO:0007669"/>
    <property type="project" value="InterPro"/>
</dbReference>
<dbReference type="GO" id="GO:0007165">
    <property type="term" value="P:signal transduction"/>
    <property type="evidence" value="ECO:0007669"/>
    <property type="project" value="UniProtKB-KW"/>
</dbReference>
<evidence type="ECO:0000256" key="4">
    <source>
        <dbReference type="ARBA" id="ARBA00029447"/>
    </source>
</evidence>
<comment type="similarity">
    <text evidence="4">Belongs to the methyl-accepting chemotaxis (MCP) protein family.</text>
</comment>
<dbReference type="Gene3D" id="1.10.287.950">
    <property type="entry name" value="Methyl-accepting chemotaxis protein"/>
    <property type="match status" value="1"/>
</dbReference>
<evidence type="ECO:0000256" key="5">
    <source>
        <dbReference type="PROSITE-ProRule" id="PRU00284"/>
    </source>
</evidence>
<feature type="region of interest" description="Disordered" evidence="6">
    <location>
        <begin position="1"/>
        <end position="42"/>
    </location>
</feature>
<dbReference type="AlphaFoldDB" id="A0A4R6JKT6"/>
<feature type="domain" description="Methyl-accepting transducer" evidence="8">
    <location>
        <begin position="315"/>
        <end position="537"/>
    </location>
</feature>
<keyword evidence="11" id="KW-1185">Reference proteome</keyword>
<evidence type="ECO:0000256" key="1">
    <source>
        <dbReference type="ARBA" id="ARBA00022692"/>
    </source>
</evidence>
<accession>A0A4R6JKT6</accession>
<dbReference type="Pfam" id="PF00672">
    <property type="entry name" value="HAMP"/>
    <property type="match status" value="1"/>
</dbReference>
<feature type="domain" description="HAMP" evidence="9">
    <location>
        <begin position="251"/>
        <end position="303"/>
    </location>
</feature>
<reference evidence="10 11" key="1">
    <citation type="submission" date="2019-03" db="EMBL/GenBank/DDBJ databases">
        <title>Sequencing the genomes of 1000 actinobacteria strains.</title>
        <authorList>
            <person name="Klenk H.-P."/>
        </authorList>
    </citation>
    <scope>NUCLEOTIDE SEQUENCE [LARGE SCALE GENOMIC DNA]</scope>
    <source>
        <strain evidence="10 11">DSM 43805</strain>
    </source>
</reference>
<feature type="compositionally biased region" description="Low complexity" evidence="6">
    <location>
        <begin position="335"/>
        <end position="351"/>
    </location>
</feature>
<evidence type="ECO:0000256" key="3">
    <source>
        <dbReference type="ARBA" id="ARBA00023224"/>
    </source>
</evidence>
<evidence type="ECO:0000256" key="6">
    <source>
        <dbReference type="SAM" id="MobiDB-lite"/>
    </source>
</evidence>
<dbReference type="GO" id="GO:0016020">
    <property type="term" value="C:membrane"/>
    <property type="evidence" value="ECO:0007669"/>
    <property type="project" value="InterPro"/>
</dbReference>
<dbReference type="SUPFAM" id="SSF58104">
    <property type="entry name" value="Methyl-accepting chemotaxis protein (MCP) signaling domain"/>
    <property type="match status" value="1"/>
</dbReference>
<evidence type="ECO:0000313" key="11">
    <source>
        <dbReference type="Proteomes" id="UP000294901"/>
    </source>
</evidence>
<keyword evidence="2 7" id="KW-1133">Transmembrane helix</keyword>
<evidence type="ECO:0000256" key="7">
    <source>
        <dbReference type="SAM" id="Phobius"/>
    </source>
</evidence>
<feature type="transmembrane region" description="Helical" evidence="7">
    <location>
        <begin position="54"/>
        <end position="75"/>
    </location>
</feature>
<dbReference type="PROSITE" id="PS50111">
    <property type="entry name" value="CHEMOTAXIS_TRANSDUC_2"/>
    <property type="match status" value="1"/>
</dbReference>
<dbReference type="PANTHER" id="PTHR32089:SF112">
    <property type="entry name" value="LYSOZYME-LIKE PROTEIN-RELATED"/>
    <property type="match status" value="1"/>
</dbReference>
<comment type="caution">
    <text evidence="10">The sequence shown here is derived from an EMBL/GenBank/DDBJ whole genome shotgun (WGS) entry which is preliminary data.</text>
</comment>
<evidence type="ECO:0000259" key="9">
    <source>
        <dbReference type="PROSITE" id="PS50885"/>
    </source>
</evidence>
<dbReference type="InterPro" id="IPR004090">
    <property type="entry name" value="Chemotax_Me-accpt_rcpt"/>
</dbReference>
<sequence>MTHAHSRIPSGPDHPTAGAPASRTSVSRTGQGAEQAGARSERRARSGLSVLSRLWILTGVGLLSVLSLGVSAWYASAEQTAAMRQITSISAGMDRQWNADMMHDALRADVMASLYATTDRQRELYAVDEVADHGDAMITNFDAAASYAPASLTERFVATRPAVQEYARSAADIAATAGTDRSAAIARLDGFLTLYSQLEENLGGLDEDMATAVAAAGANGATATRVSRQIITLAAAALVAVILIVGISTHRVIRPPLRHMLAGLQKVAGYDLDVQVPVLRRDELGTMAGALNHAVAAVRETVAATATGIETLSRTSTDMRAFAAELDQSAERTSQEAGQAGAAAHTAQSAADQMTRATETIAGSVSDIARQAGAATTITGQAAANAEHTAATVTSLSRASGEIGEVVALISSIAEQTNLLALNATIEAARAGEAGKGFAVVATEVKDLAQETARATADITAKITNIQQMATDTATAITAITDVIADIDASQREIASAVDQQAATTSQMNGQANDMTDATNQIGATLATIADSARTTARSAAATRESAEQISAATSDIHTLISRFRYVCP</sequence>
<dbReference type="CDD" id="cd06225">
    <property type="entry name" value="HAMP"/>
    <property type="match status" value="1"/>
</dbReference>
<keyword evidence="3 5" id="KW-0807">Transducer</keyword>
<name>A0A4R6JKT6_9ACTN</name>
<evidence type="ECO:0000259" key="8">
    <source>
        <dbReference type="PROSITE" id="PS50111"/>
    </source>
</evidence>
<dbReference type="Pfam" id="PF00015">
    <property type="entry name" value="MCPsignal"/>
    <property type="match status" value="1"/>
</dbReference>
<dbReference type="PROSITE" id="PS50885">
    <property type="entry name" value="HAMP"/>
    <property type="match status" value="1"/>
</dbReference>